<sequence length="270" mass="28047">MPAPCSVVPLGTRSAARVAEAISGRWRREGHAQRQARTLAHQEQAIKSVLLGGKRRIQPPVAPLAPAPTLLCAASPGVFGPAAAFETPEHNFVRRQEALPLREGLGTLAYDVMWYSEKVEEAGARRGVGGEQAGNGEDDVISFDTTPEDCTVLCSAVQDGTVPDWNEALALAGAGPDGGAGAGAGAGAGTASLEPRPAPSQDRAQRAKANTTTPCGKSRTECVYWQSRSYEVQTAARLAGHLSGETCPPAPPPRRGRGPLLRSCAAAALV</sequence>
<dbReference type="EMBL" id="JBGNUJ010000003">
    <property type="protein sequence ID" value="KAL3961749.1"/>
    <property type="molecule type" value="Genomic_DNA"/>
</dbReference>
<organism evidence="1 2">
    <name type="scientific">Purpureocillium lilacinum</name>
    <name type="common">Paecilomyces lilacinus</name>
    <dbReference type="NCBI Taxonomy" id="33203"/>
    <lineage>
        <taxon>Eukaryota</taxon>
        <taxon>Fungi</taxon>
        <taxon>Dikarya</taxon>
        <taxon>Ascomycota</taxon>
        <taxon>Pezizomycotina</taxon>
        <taxon>Sordariomycetes</taxon>
        <taxon>Hypocreomycetidae</taxon>
        <taxon>Hypocreales</taxon>
        <taxon>Ophiocordycipitaceae</taxon>
        <taxon>Purpureocillium</taxon>
    </lineage>
</organism>
<proteinExistence type="predicted"/>
<keyword evidence="2" id="KW-1185">Reference proteome</keyword>
<protein>
    <submittedName>
        <fullName evidence="1">Uncharacterized protein</fullName>
    </submittedName>
</protein>
<comment type="caution">
    <text evidence="1">The sequence shown here is derived from an EMBL/GenBank/DDBJ whole genome shotgun (WGS) entry which is preliminary data.</text>
</comment>
<accession>A0ACC4E0T7</accession>
<dbReference type="Proteomes" id="UP001638806">
    <property type="component" value="Unassembled WGS sequence"/>
</dbReference>
<gene>
    <name evidence="1" type="ORF">ACCO45_003272</name>
</gene>
<reference evidence="1" key="1">
    <citation type="submission" date="2024-12" db="EMBL/GenBank/DDBJ databases">
        <title>Comparative genomics and development of molecular markers within Purpureocillium lilacinum and among Purpureocillium species.</title>
        <authorList>
            <person name="Yeh Z.-Y."/>
            <person name="Ni N.-T."/>
            <person name="Lo P.-H."/>
            <person name="Mushyakhwo K."/>
            <person name="Lin C.-F."/>
            <person name="Nai Y.-S."/>
        </authorList>
    </citation>
    <scope>NUCLEOTIDE SEQUENCE</scope>
    <source>
        <strain evidence="1">NCHU-NPUST-175</strain>
    </source>
</reference>
<name>A0ACC4E0T7_PURLI</name>
<evidence type="ECO:0000313" key="1">
    <source>
        <dbReference type="EMBL" id="KAL3961749.1"/>
    </source>
</evidence>
<evidence type="ECO:0000313" key="2">
    <source>
        <dbReference type="Proteomes" id="UP001638806"/>
    </source>
</evidence>